<sequence>GDIVHYIEKNLHRNAIVRGLDKAVSEGILEKKSGRYKLARCLEFIHKAKRGSKFCTITKRKTRRIKRETRLRESPGCLSLTKKVKIYPAVINGSTRSVVQIESCEEPRSPVIGGEKVTSSTASCSSSVSGTTVSNCRLASTRDSIELLRDRRRHLPRTRSEEQNSSRSRIHCFLHRTTSLFPFRRFTSMINFRRNRSLFPSALVFW</sequence>
<name>A0A1B6MQH5_9HEMI</name>
<organism evidence="1">
    <name type="scientific">Graphocephala atropunctata</name>
    <dbReference type="NCBI Taxonomy" id="36148"/>
    <lineage>
        <taxon>Eukaryota</taxon>
        <taxon>Metazoa</taxon>
        <taxon>Ecdysozoa</taxon>
        <taxon>Arthropoda</taxon>
        <taxon>Hexapoda</taxon>
        <taxon>Insecta</taxon>
        <taxon>Pterygota</taxon>
        <taxon>Neoptera</taxon>
        <taxon>Paraneoptera</taxon>
        <taxon>Hemiptera</taxon>
        <taxon>Auchenorrhyncha</taxon>
        <taxon>Membracoidea</taxon>
        <taxon>Cicadellidae</taxon>
        <taxon>Cicadellinae</taxon>
        <taxon>Cicadellini</taxon>
        <taxon>Graphocephala</taxon>
    </lineage>
</organism>
<dbReference type="EMBL" id="GEBQ01001832">
    <property type="protein sequence ID" value="JAT38145.1"/>
    <property type="molecule type" value="Transcribed_RNA"/>
</dbReference>
<evidence type="ECO:0000313" key="1">
    <source>
        <dbReference type="EMBL" id="JAT38145.1"/>
    </source>
</evidence>
<proteinExistence type="predicted"/>
<gene>
    <name evidence="1" type="ORF">g.11699</name>
</gene>
<accession>A0A1B6MQH5</accession>
<feature type="non-terminal residue" evidence="1">
    <location>
        <position position="1"/>
    </location>
</feature>
<reference evidence="1" key="1">
    <citation type="submission" date="2015-11" db="EMBL/GenBank/DDBJ databases">
        <title>De novo transcriptome assembly of four potential Pierce s Disease insect vectors from Arizona vineyards.</title>
        <authorList>
            <person name="Tassone E.E."/>
        </authorList>
    </citation>
    <scope>NUCLEOTIDE SEQUENCE</scope>
</reference>
<protein>
    <submittedName>
        <fullName evidence="1">Uncharacterized protein</fullName>
    </submittedName>
</protein>
<dbReference type="AlphaFoldDB" id="A0A1B6MQH5"/>